<keyword evidence="3" id="KW-0807">Transducer</keyword>
<dbReference type="Proteomes" id="UP001238496">
    <property type="component" value="Unassembled WGS sequence"/>
</dbReference>
<feature type="transmembrane region" description="Helical" evidence="4">
    <location>
        <begin position="12"/>
        <end position="32"/>
    </location>
</feature>
<proteinExistence type="inferred from homology"/>
<name>A0ABU0G2Y3_9HYPH</name>
<dbReference type="SUPFAM" id="SSF158472">
    <property type="entry name" value="HAMP domain-like"/>
    <property type="match status" value="1"/>
</dbReference>
<organism evidence="7 8">
    <name type="scientific">Peteryoungia aggregata LMG 23059</name>
    <dbReference type="NCBI Taxonomy" id="1368425"/>
    <lineage>
        <taxon>Bacteria</taxon>
        <taxon>Pseudomonadati</taxon>
        <taxon>Pseudomonadota</taxon>
        <taxon>Alphaproteobacteria</taxon>
        <taxon>Hyphomicrobiales</taxon>
        <taxon>Rhizobiaceae</taxon>
        <taxon>Peteryoungia</taxon>
    </lineage>
</organism>
<dbReference type="Gene3D" id="1.10.287.950">
    <property type="entry name" value="Methyl-accepting chemotaxis protein"/>
    <property type="match status" value="1"/>
</dbReference>
<dbReference type="SUPFAM" id="SSF58104">
    <property type="entry name" value="Methyl-accepting chemotaxis protein (MCP) signaling domain"/>
    <property type="match status" value="1"/>
</dbReference>
<sequence>MRNVSISRKFLLMMGMFGVCTLIQIGYTAAHLHSLARTYNTMLKSDAGGALQLAKANHALQEIRSATADIMMSRTSDMNTLASDELAKAQAAFGAAIEQAGQLLPERQADLAAIKGDVQSTLDAACNHVVEIALTSNSEANAAGSQALFLKECQPRINALGPRLSALTAEVADTVERTGQVLEQNAGKVALQTLVFAVLSLIGALVGSLFLVRIWVVRPVGKLCADMDRLVHGDLGIMVSGLDRGDELGHMARAVQVFKETGIKASELEAQAAESRTRTAAEQEGARRREAIVTQQMQDATRGLAEGLRHLAAGDLTFTIDTAFAETFEPVRQDFNATIDNLRSTVGQITAAVDLIERRVRELGAGAAELSSRSERQAASLEESASSLRDLTANVQQSAARTEEARRFATHSSAAAQQSNEVVRIAMHSIGQIEKSSNEIANIVGVIDDIAYQTNLLALNAGVEAARAGDSGKGFAVVAHEIRELAQRSSLAASDIKQLIETSVGEIRLGVRHVGVAGQSLQAISAQVLLINQELDALARTALEQSSSLREVNTAIVQIDEATQKNTMMVEASSGATKELVDEADRLRGLIDQFRLVTDEHPAMRYGQGAA</sequence>
<keyword evidence="4" id="KW-1133">Transmembrane helix</keyword>
<dbReference type="SMART" id="SM00283">
    <property type="entry name" value="MA"/>
    <property type="match status" value="1"/>
</dbReference>
<feature type="domain" description="HAMP" evidence="6">
    <location>
        <begin position="295"/>
        <end position="347"/>
    </location>
</feature>
<feature type="transmembrane region" description="Helical" evidence="4">
    <location>
        <begin position="194"/>
        <end position="216"/>
    </location>
</feature>
<dbReference type="RefSeq" id="WP_307369412.1">
    <property type="nucleotide sequence ID" value="NZ_JAUSUW010000002.1"/>
</dbReference>
<dbReference type="CDD" id="cd11386">
    <property type="entry name" value="MCP_signal"/>
    <property type="match status" value="1"/>
</dbReference>
<evidence type="ECO:0000313" key="7">
    <source>
        <dbReference type="EMBL" id="MDQ0419672.1"/>
    </source>
</evidence>
<keyword evidence="4" id="KW-0812">Transmembrane</keyword>
<feature type="domain" description="Methyl-accepting transducer" evidence="5">
    <location>
        <begin position="352"/>
        <end position="581"/>
    </location>
</feature>
<evidence type="ECO:0000259" key="5">
    <source>
        <dbReference type="PROSITE" id="PS50111"/>
    </source>
</evidence>
<protein>
    <submittedName>
        <fullName evidence="7">Methyl-accepting chemotaxis protein</fullName>
    </submittedName>
</protein>
<evidence type="ECO:0000256" key="1">
    <source>
        <dbReference type="ARBA" id="ARBA00022500"/>
    </source>
</evidence>
<comment type="caution">
    <text evidence="7">The sequence shown here is derived from an EMBL/GenBank/DDBJ whole genome shotgun (WGS) entry which is preliminary data.</text>
</comment>
<dbReference type="Pfam" id="PF00015">
    <property type="entry name" value="MCPsignal"/>
    <property type="match status" value="1"/>
</dbReference>
<keyword evidence="8" id="KW-1185">Reference proteome</keyword>
<dbReference type="InterPro" id="IPR004089">
    <property type="entry name" value="MCPsignal_dom"/>
</dbReference>
<dbReference type="EMBL" id="JAUSUW010000002">
    <property type="protein sequence ID" value="MDQ0419672.1"/>
    <property type="molecule type" value="Genomic_DNA"/>
</dbReference>
<gene>
    <name evidence="7" type="ORF">J2045_000685</name>
</gene>
<dbReference type="PANTHER" id="PTHR43531">
    <property type="entry name" value="PROTEIN ICFG"/>
    <property type="match status" value="1"/>
</dbReference>
<dbReference type="PROSITE" id="PS50111">
    <property type="entry name" value="CHEMOTAXIS_TRANSDUC_2"/>
    <property type="match status" value="1"/>
</dbReference>
<evidence type="ECO:0000313" key="8">
    <source>
        <dbReference type="Proteomes" id="UP001238496"/>
    </source>
</evidence>
<evidence type="ECO:0000256" key="3">
    <source>
        <dbReference type="PROSITE-ProRule" id="PRU00284"/>
    </source>
</evidence>
<comment type="similarity">
    <text evidence="2">Belongs to the methyl-accepting chemotaxis (MCP) protein family.</text>
</comment>
<accession>A0ABU0G2Y3</accession>
<evidence type="ECO:0000256" key="2">
    <source>
        <dbReference type="ARBA" id="ARBA00029447"/>
    </source>
</evidence>
<keyword evidence="1" id="KW-0145">Chemotaxis</keyword>
<evidence type="ECO:0000259" key="6">
    <source>
        <dbReference type="PROSITE" id="PS50885"/>
    </source>
</evidence>
<dbReference type="PROSITE" id="PS50885">
    <property type="entry name" value="HAMP"/>
    <property type="match status" value="1"/>
</dbReference>
<dbReference type="PANTHER" id="PTHR43531:SF11">
    <property type="entry name" value="METHYL-ACCEPTING CHEMOTAXIS PROTEIN 3"/>
    <property type="match status" value="1"/>
</dbReference>
<dbReference type="InterPro" id="IPR051310">
    <property type="entry name" value="MCP_chemotaxis"/>
</dbReference>
<reference evidence="7 8" key="1">
    <citation type="submission" date="2023-07" db="EMBL/GenBank/DDBJ databases">
        <title>Genomic Encyclopedia of Type Strains, Phase IV (KMG-IV): sequencing the most valuable type-strain genomes for metagenomic binning, comparative biology and taxonomic classification.</title>
        <authorList>
            <person name="Goeker M."/>
        </authorList>
    </citation>
    <scope>NUCLEOTIDE SEQUENCE [LARGE SCALE GENOMIC DNA]</scope>
    <source>
        <strain evidence="7 8">DSM 1111</strain>
    </source>
</reference>
<evidence type="ECO:0000256" key="4">
    <source>
        <dbReference type="SAM" id="Phobius"/>
    </source>
</evidence>
<dbReference type="Gene3D" id="6.10.340.10">
    <property type="match status" value="1"/>
</dbReference>
<keyword evidence="4" id="KW-0472">Membrane</keyword>
<dbReference type="InterPro" id="IPR003660">
    <property type="entry name" value="HAMP_dom"/>
</dbReference>